<keyword evidence="1" id="KW-0472">Membrane</keyword>
<dbReference type="RefSeq" id="WP_136693436.1">
    <property type="nucleotide sequence ID" value="NZ_SSHH01000002.1"/>
</dbReference>
<dbReference type="AlphaFoldDB" id="A0A4V4U8L4"/>
<feature type="signal peptide" evidence="2">
    <location>
        <begin position="1"/>
        <end position="27"/>
    </location>
</feature>
<keyword evidence="1" id="KW-0812">Transmembrane</keyword>
<gene>
    <name evidence="3" type="ORF">E5222_09065</name>
</gene>
<comment type="caution">
    <text evidence="3">The sequence shown here is derived from an EMBL/GenBank/DDBJ whole genome shotgun (WGS) entry which is preliminary data.</text>
</comment>
<evidence type="ECO:0000256" key="1">
    <source>
        <dbReference type="SAM" id="Phobius"/>
    </source>
</evidence>
<proteinExistence type="predicted"/>
<organism evidence="3 4">
    <name type="scientific">Alteraurantiacibacter aquimixticola</name>
    <dbReference type="NCBI Taxonomy" id="2489173"/>
    <lineage>
        <taxon>Bacteria</taxon>
        <taxon>Pseudomonadati</taxon>
        <taxon>Pseudomonadota</taxon>
        <taxon>Alphaproteobacteria</taxon>
        <taxon>Sphingomonadales</taxon>
        <taxon>Erythrobacteraceae</taxon>
        <taxon>Alteraurantiacibacter</taxon>
    </lineage>
</organism>
<feature type="chain" id="PRO_5020950218" evidence="2">
    <location>
        <begin position="28"/>
        <end position="188"/>
    </location>
</feature>
<reference evidence="3 4" key="1">
    <citation type="submission" date="2019-04" db="EMBL/GenBank/DDBJ databases">
        <title>Altererythrobacter aquimixticola sp. nov., isolated from sediment of junction between the ocean and a freshwater spring.</title>
        <authorList>
            <person name="Yoon J.-H."/>
        </authorList>
    </citation>
    <scope>NUCLEOTIDE SEQUENCE [LARGE SCALE GENOMIC DNA]</scope>
    <source>
        <strain evidence="3 4">SSKS-13</strain>
    </source>
</reference>
<protein>
    <submittedName>
        <fullName evidence="3">Uncharacterized protein</fullName>
    </submittedName>
</protein>
<keyword evidence="2" id="KW-0732">Signal</keyword>
<sequence>MKSHTKALVGTVAAGAMAVASATPAVAGDRHRDRGIDAGDVIAGALIIGGIAAIASAVDNDRDDRRYRDRNYRDRDYRHGDRYDHRDRRYNNRDNVERAVEQCVRAAERQAERWTGSRAEVYEIRDVDRERRGFEVKGRIAVRDRYHRGGWNDYSRNRRNNGWDEGRFTCDVERGRVVDIDFSGIRGL</sequence>
<feature type="transmembrane region" description="Helical" evidence="1">
    <location>
        <begin position="38"/>
        <end position="58"/>
    </location>
</feature>
<evidence type="ECO:0000313" key="4">
    <source>
        <dbReference type="Proteomes" id="UP000309389"/>
    </source>
</evidence>
<keyword evidence="1" id="KW-1133">Transmembrane helix</keyword>
<evidence type="ECO:0000256" key="2">
    <source>
        <dbReference type="SAM" id="SignalP"/>
    </source>
</evidence>
<accession>A0A4V4U8L4</accession>
<name>A0A4V4U8L4_9SPHN</name>
<evidence type="ECO:0000313" key="3">
    <source>
        <dbReference type="EMBL" id="TIX50413.1"/>
    </source>
</evidence>
<dbReference type="OrthoDB" id="7452714at2"/>
<keyword evidence="4" id="KW-1185">Reference proteome</keyword>
<dbReference type="EMBL" id="SSHH01000002">
    <property type="protein sequence ID" value="TIX50413.1"/>
    <property type="molecule type" value="Genomic_DNA"/>
</dbReference>
<dbReference type="Proteomes" id="UP000309389">
    <property type="component" value="Unassembled WGS sequence"/>
</dbReference>